<keyword evidence="1" id="KW-0472">Membrane</keyword>
<dbReference type="AlphaFoldDB" id="A0A4R2IE05"/>
<evidence type="ECO:0000313" key="3">
    <source>
        <dbReference type="Proteomes" id="UP000294862"/>
    </source>
</evidence>
<feature type="transmembrane region" description="Helical" evidence="1">
    <location>
        <begin position="146"/>
        <end position="164"/>
    </location>
</feature>
<accession>A0A4R2IE05</accession>
<comment type="caution">
    <text evidence="2">The sequence shown here is derived from an EMBL/GenBank/DDBJ whole genome shotgun (WGS) entry which is preliminary data.</text>
</comment>
<keyword evidence="1" id="KW-1133">Transmembrane helix</keyword>
<protein>
    <submittedName>
        <fullName evidence="2">Uncharacterized membrane protein YoaT (DUF817 family)</fullName>
    </submittedName>
</protein>
<dbReference type="OrthoDB" id="1550598at2"/>
<keyword evidence="3" id="KW-1185">Reference proteome</keyword>
<feature type="transmembrane region" description="Helical" evidence="1">
    <location>
        <begin position="120"/>
        <end position="140"/>
    </location>
</feature>
<dbReference type="InterPro" id="IPR008535">
    <property type="entry name" value="DUF817"/>
</dbReference>
<feature type="transmembrane region" description="Helical" evidence="1">
    <location>
        <begin position="89"/>
        <end position="108"/>
    </location>
</feature>
<dbReference type="Pfam" id="PF05675">
    <property type="entry name" value="DUF817"/>
    <property type="match status" value="1"/>
</dbReference>
<dbReference type="RefSeq" id="WP_131992367.1">
    <property type="nucleotide sequence ID" value="NZ_SLWQ01000001.1"/>
</dbReference>
<proteinExistence type="predicted"/>
<sequence>MHTVRSIDPNRPSPAVAQATPARRGWPFVAHFAAAEARFAARFARSRKRAFAYEFIRFGCKQAWACLFGGAMVGLIVATHLWYPAGAPLARYDALFLAALALQALLLATRMETPAEAKVILVYHVTGTAMEVFKTGVGSWTYPEAAIFRIGGVPLFSGFMYAAIGSYIARCWRLFDFRFTRHPKPWTIAPLASAIYANFYTHHRWVDLRIALFAATVLLFARTEVHYRVWRVHRRMPLLLGFLLVASFIWIAENLGTLTRTWTYPHQAQGWMLVRLGKLGSWFLLLIVSYALVAMVNRPRPYAGPRRRRARPLQVRWVNSNAM</sequence>
<reference evidence="2 3" key="1">
    <citation type="journal article" date="2015" name="Stand. Genomic Sci.">
        <title>Genomic Encyclopedia of Bacterial and Archaeal Type Strains, Phase III: the genomes of soil and plant-associated and newly described type strains.</title>
        <authorList>
            <person name="Whitman W.B."/>
            <person name="Woyke T."/>
            <person name="Klenk H.P."/>
            <person name="Zhou Y."/>
            <person name="Lilburn T.G."/>
            <person name="Beck B.J."/>
            <person name="De Vos P."/>
            <person name="Vandamme P."/>
            <person name="Eisen J.A."/>
            <person name="Garrity G."/>
            <person name="Hugenholtz P."/>
            <person name="Kyrpides N.C."/>
        </authorList>
    </citation>
    <scope>NUCLEOTIDE SEQUENCE [LARGE SCALE GENOMIC DNA]</scope>
    <source>
        <strain evidence="2 3">A3</strain>
    </source>
</reference>
<keyword evidence="1" id="KW-0812">Transmembrane</keyword>
<gene>
    <name evidence="2" type="ORF">EV148_101280</name>
</gene>
<evidence type="ECO:0000313" key="2">
    <source>
        <dbReference type="EMBL" id="TCO42873.1"/>
    </source>
</evidence>
<name>A0A4R2IE05_9GAMM</name>
<organism evidence="2 3">
    <name type="scientific">Dokdonella fugitiva</name>
    <dbReference type="NCBI Taxonomy" id="328517"/>
    <lineage>
        <taxon>Bacteria</taxon>
        <taxon>Pseudomonadati</taxon>
        <taxon>Pseudomonadota</taxon>
        <taxon>Gammaproteobacteria</taxon>
        <taxon>Lysobacterales</taxon>
        <taxon>Rhodanobacteraceae</taxon>
        <taxon>Dokdonella</taxon>
    </lineage>
</organism>
<dbReference type="Proteomes" id="UP000294862">
    <property type="component" value="Unassembled WGS sequence"/>
</dbReference>
<dbReference type="EMBL" id="SLWQ01000001">
    <property type="protein sequence ID" value="TCO42873.1"/>
    <property type="molecule type" value="Genomic_DNA"/>
</dbReference>
<feature type="transmembrane region" description="Helical" evidence="1">
    <location>
        <begin position="63"/>
        <end position="83"/>
    </location>
</feature>
<evidence type="ECO:0000256" key="1">
    <source>
        <dbReference type="SAM" id="Phobius"/>
    </source>
</evidence>
<feature type="transmembrane region" description="Helical" evidence="1">
    <location>
        <begin position="279"/>
        <end position="297"/>
    </location>
</feature>
<feature type="transmembrane region" description="Helical" evidence="1">
    <location>
        <begin position="237"/>
        <end position="259"/>
    </location>
</feature>